<comment type="caution">
    <text evidence="1">The sequence shown here is derived from an EMBL/GenBank/DDBJ whole genome shotgun (WGS) entry which is preliminary data.</text>
</comment>
<keyword evidence="2" id="KW-1185">Reference proteome</keyword>
<evidence type="ECO:0000313" key="2">
    <source>
        <dbReference type="Proteomes" id="UP000031668"/>
    </source>
</evidence>
<proteinExistence type="predicted"/>
<evidence type="ECO:0000313" key="1">
    <source>
        <dbReference type="EMBL" id="KII71687.1"/>
    </source>
</evidence>
<organism evidence="1 2">
    <name type="scientific">Thelohanellus kitauei</name>
    <name type="common">Myxosporean</name>
    <dbReference type="NCBI Taxonomy" id="669202"/>
    <lineage>
        <taxon>Eukaryota</taxon>
        <taxon>Metazoa</taxon>
        <taxon>Cnidaria</taxon>
        <taxon>Myxozoa</taxon>
        <taxon>Myxosporea</taxon>
        <taxon>Bivalvulida</taxon>
        <taxon>Platysporina</taxon>
        <taxon>Myxobolidae</taxon>
        <taxon>Thelohanellus</taxon>
    </lineage>
</organism>
<gene>
    <name evidence="1" type="ORF">RF11_11489</name>
</gene>
<dbReference type="AlphaFoldDB" id="A0A0C2NCJ5"/>
<accession>A0A0C2NCJ5</accession>
<name>A0A0C2NCJ5_THEKT</name>
<dbReference type="EMBL" id="JWZT01001671">
    <property type="protein sequence ID" value="KII71687.1"/>
    <property type="molecule type" value="Genomic_DNA"/>
</dbReference>
<dbReference type="Proteomes" id="UP000031668">
    <property type="component" value="Unassembled WGS sequence"/>
</dbReference>
<protein>
    <submittedName>
        <fullName evidence="1">Uncharacterized protein</fullName>
    </submittedName>
</protein>
<reference evidence="1 2" key="1">
    <citation type="journal article" date="2014" name="Genome Biol. Evol.">
        <title>The genome of the myxosporean Thelohanellus kitauei shows adaptations to nutrient acquisition within its fish host.</title>
        <authorList>
            <person name="Yang Y."/>
            <person name="Xiong J."/>
            <person name="Zhou Z."/>
            <person name="Huo F."/>
            <person name="Miao W."/>
            <person name="Ran C."/>
            <person name="Liu Y."/>
            <person name="Zhang J."/>
            <person name="Feng J."/>
            <person name="Wang M."/>
            <person name="Wang M."/>
            <person name="Wang L."/>
            <person name="Yao B."/>
        </authorList>
    </citation>
    <scope>NUCLEOTIDE SEQUENCE [LARGE SCALE GENOMIC DNA]</scope>
    <source>
        <strain evidence="1">Wuqing</strain>
    </source>
</reference>
<sequence>MDSFETSLKKLQLFRDRILKRDNDGRHEKLYFTKLQSDADDEDLMIKNCKIISEMVTRPDFLNNTQLSLFIRETVVLMFSLVNYQIESTRILICKYVFRVLKVLQFKQF</sequence>